<gene>
    <name evidence="7" type="ORF">TTAC_LOCUS2155</name>
</gene>
<evidence type="ECO:0000313" key="9">
    <source>
        <dbReference type="WBParaSite" id="TTAC_0000216801-mRNA-1"/>
    </source>
</evidence>
<dbReference type="PANTHER" id="PTHR46423:SF1">
    <property type="entry name" value="RNA POLYMERASE II-ASSOCIATED PROTEIN 3"/>
    <property type="match status" value="1"/>
</dbReference>
<keyword evidence="1" id="KW-0677">Repeat</keyword>
<dbReference type="OrthoDB" id="10038545at2759"/>
<proteinExistence type="inferred from homology"/>
<dbReference type="Gene3D" id="1.25.40.10">
    <property type="entry name" value="Tetratricopeptide repeat domain"/>
    <property type="match status" value="1"/>
</dbReference>
<organism evidence="9">
    <name type="scientific">Hydatigena taeniaeformis</name>
    <name type="common">Feline tapeworm</name>
    <name type="synonym">Taenia taeniaeformis</name>
    <dbReference type="NCBI Taxonomy" id="6205"/>
    <lineage>
        <taxon>Eukaryota</taxon>
        <taxon>Metazoa</taxon>
        <taxon>Spiralia</taxon>
        <taxon>Lophotrochozoa</taxon>
        <taxon>Platyhelminthes</taxon>
        <taxon>Cestoda</taxon>
        <taxon>Eucestoda</taxon>
        <taxon>Cyclophyllidea</taxon>
        <taxon>Taeniidae</taxon>
        <taxon>Hydatigera</taxon>
    </lineage>
</organism>
<dbReference type="SUPFAM" id="SSF48452">
    <property type="entry name" value="TPR-like"/>
    <property type="match status" value="1"/>
</dbReference>
<comment type="similarity">
    <text evidence="3">Belongs to the RPAP3 family.</text>
</comment>
<evidence type="ECO:0000313" key="8">
    <source>
        <dbReference type="Proteomes" id="UP000274429"/>
    </source>
</evidence>
<dbReference type="EMBL" id="UYWX01000805">
    <property type="protein sequence ID" value="VDM19054.1"/>
    <property type="molecule type" value="Genomic_DNA"/>
</dbReference>
<name>A0A0R3WN30_HYDTA</name>
<dbReference type="InterPro" id="IPR051966">
    <property type="entry name" value="RPAP3"/>
</dbReference>
<dbReference type="PROSITE" id="PS50005">
    <property type="entry name" value="TPR"/>
    <property type="match status" value="1"/>
</dbReference>
<evidence type="ECO:0000256" key="1">
    <source>
        <dbReference type="ARBA" id="ARBA00022737"/>
    </source>
</evidence>
<dbReference type="PANTHER" id="PTHR46423">
    <property type="entry name" value="RNA POLYMERASE II-ASSOCIATED PROTEIN 3"/>
    <property type="match status" value="1"/>
</dbReference>
<reference evidence="9" key="1">
    <citation type="submission" date="2017-02" db="UniProtKB">
        <authorList>
            <consortium name="WormBaseParasite"/>
        </authorList>
    </citation>
    <scope>IDENTIFICATION</scope>
</reference>
<feature type="repeat" description="TPR" evidence="5">
    <location>
        <begin position="20"/>
        <end position="53"/>
    </location>
</feature>
<dbReference type="InterPro" id="IPR019734">
    <property type="entry name" value="TPR_rpt"/>
</dbReference>
<dbReference type="GO" id="GO:0101031">
    <property type="term" value="C:protein folding chaperone complex"/>
    <property type="evidence" value="ECO:0007669"/>
    <property type="project" value="TreeGrafter"/>
</dbReference>
<dbReference type="InterPro" id="IPR025986">
    <property type="entry name" value="RPAP3-like_C"/>
</dbReference>
<keyword evidence="2 5" id="KW-0802">TPR repeat</keyword>
<sequence>MLRNSVKFASPSLFFTLQFSCFLYRRAHARKALGKLDEAVSDLKRILDIEPRNSIALKDLGAWTGDSNLRAGSINSIFKIVDVSRVTSKALRPIQISEVGGTRSMFQANGCRELQPINNLTVSNVQDRSSDTALAPCVSPQLEVTPTMPLEPPTNWFQMERELRELIPSSESLAPLAVDYLCSIEPTNYASVIGNNLNSSCLGRFLAAFSISSKLTSAQKAERMAALAKLPRFDVAWLLTDDSDRTIVGRLLQEVPPESVASLKTYFS</sequence>
<protein>
    <recommendedName>
        <fullName evidence="4">RNA polymerase II-associated protein 3</fullName>
    </recommendedName>
</protein>
<dbReference type="InterPro" id="IPR011990">
    <property type="entry name" value="TPR-like_helical_dom_sf"/>
</dbReference>
<evidence type="ECO:0000313" key="7">
    <source>
        <dbReference type="EMBL" id="VDM19054.1"/>
    </source>
</evidence>
<evidence type="ECO:0000256" key="5">
    <source>
        <dbReference type="PROSITE-ProRule" id="PRU00339"/>
    </source>
</evidence>
<dbReference type="Proteomes" id="UP000274429">
    <property type="component" value="Unassembled WGS sequence"/>
</dbReference>
<evidence type="ECO:0000256" key="4">
    <source>
        <dbReference type="ARBA" id="ARBA00040133"/>
    </source>
</evidence>
<accession>A0A0R3WN30</accession>
<reference evidence="7 8" key="2">
    <citation type="submission" date="2018-11" db="EMBL/GenBank/DDBJ databases">
        <authorList>
            <consortium name="Pathogen Informatics"/>
        </authorList>
    </citation>
    <scope>NUCLEOTIDE SEQUENCE [LARGE SCALE GENOMIC DNA]</scope>
</reference>
<keyword evidence="8" id="KW-1185">Reference proteome</keyword>
<feature type="domain" description="RNA-polymerase II-associated protein 3-like C-terminal" evidence="6">
    <location>
        <begin position="152"/>
        <end position="245"/>
    </location>
</feature>
<evidence type="ECO:0000256" key="2">
    <source>
        <dbReference type="ARBA" id="ARBA00022803"/>
    </source>
</evidence>
<dbReference type="Pfam" id="PF13877">
    <property type="entry name" value="RPAP3_C"/>
    <property type="match status" value="1"/>
</dbReference>
<dbReference type="WBParaSite" id="TTAC_0000216801-mRNA-1">
    <property type="protein sequence ID" value="TTAC_0000216801-mRNA-1"/>
    <property type="gene ID" value="TTAC_0000216801"/>
</dbReference>
<dbReference type="STRING" id="6205.A0A0R3WN30"/>
<evidence type="ECO:0000256" key="3">
    <source>
        <dbReference type="ARBA" id="ARBA00038275"/>
    </source>
</evidence>
<dbReference type="AlphaFoldDB" id="A0A0R3WN30"/>
<evidence type="ECO:0000259" key="6">
    <source>
        <dbReference type="Pfam" id="PF13877"/>
    </source>
</evidence>